<dbReference type="NCBIfam" id="NF037968">
    <property type="entry name" value="SemiSWEET_2"/>
    <property type="match status" value="1"/>
</dbReference>
<name>A0A179DM99_9SPHI</name>
<dbReference type="InterPro" id="IPR006603">
    <property type="entry name" value="PQ-loop_rpt"/>
</dbReference>
<dbReference type="SMART" id="SM00679">
    <property type="entry name" value="CTNS"/>
    <property type="match status" value="1"/>
</dbReference>
<dbReference type="Pfam" id="PF04193">
    <property type="entry name" value="PQ-loop"/>
    <property type="match status" value="1"/>
</dbReference>
<dbReference type="Proteomes" id="UP000078459">
    <property type="component" value="Unassembled WGS sequence"/>
</dbReference>
<keyword evidence="4 5" id="KW-0472">Membrane</keyword>
<sequence>MDFITLIGLLAAFGTTFSFLPQAIKIIKTKNTEGISLSMYLMFTVGVFLWLIYGYMKSDTPAMVANGITLILASIILFLKLKYKPKL</sequence>
<dbReference type="InterPro" id="IPR047662">
    <property type="entry name" value="SemiSWEET"/>
</dbReference>
<dbReference type="GO" id="GO:0051119">
    <property type="term" value="F:sugar transmembrane transporter activity"/>
    <property type="evidence" value="ECO:0007669"/>
    <property type="project" value="InterPro"/>
</dbReference>
<organism evidence="6 7">
    <name type="scientific">Pedobacter psychrophilus</name>
    <dbReference type="NCBI Taxonomy" id="1826909"/>
    <lineage>
        <taxon>Bacteria</taxon>
        <taxon>Pseudomonadati</taxon>
        <taxon>Bacteroidota</taxon>
        <taxon>Sphingobacteriia</taxon>
        <taxon>Sphingobacteriales</taxon>
        <taxon>Sphingobacteriaceae</taxon>
        <taxon>Pedobacter</taxon>
    </lineage>
</organism>
<evidence type="ECO:0000256" key="4">
    <source>
        <dbReference type="ARBA" id="ARBA00023136"/>
    </source>
</evidence>
<evidence type="ECO:0000256" key="3">
    <source>
        <dbReference type="ARBA" id="ARBA00022989"/>
    </source>
</evidence>
<comment type="caution">
    <text evidence="6">The sequence shown here is derived from an EMBL/GenBank/DDBJ whole genome shotgun (WGS) entry which is preliminary data.</text>
</comment>
<dbReference type="OrthoDB" id="122062at2"/>
<accession>A0A179DM99</accession>
<feature type="transmembrane region" description="Helical" evidence="5">
    <location>
        <begin position="39"/>
        <end position="56"/>
    </location>
</feature>
<protein>
    <recommendedName>
        <fullName evidence="8">Glutathione synthetase</fullName>
    </recommendedName>
</protein>
<proteinExistence type="predicted"/>
<dbReference type="Gene3D" id="1.20.1280.290">
    <property type="match status" value="1"/>
</dbReference>
<dbReference type="STRING" id="1826909.A5893_03460"/>
<evidence type="ECO:0000256" key="1">
    <source>
        <dbReference type="ARBA" id="ARBA00004141"/>
    </source>
</evidence>
<evidence type="ECO:0000313" key="6">
    <source>
        <dbReference type="EMBL" id="OAQ42186.1"/>
    </source>
</evidence>
<feature type="transmembrane region" description="Helical" evidence="5">
    <location>
        <begin position="6"/>
        <end position="27"/>
    </location>
</feature>
<gene>
    <name evidence="6" type="ORF">A5893_03460</name>
</gene>
<dbReference type="EMBL" id="LWHJ01000011">
    <property type="protein sequence ID" value="OAQ42186.1"/>
    <property type="molecule type" value="Genomic_DNA"/>
</dbReference>
<reference evidence="6 7" key="2">
    <citation type="submission" date="2016-06" db="EMBL/GenBank/DDBJ databases">
        <title>Pedobacter psychrophilus sp. nov., isolated from Antarctic fragmentary rock.</title>
        <authorList>
            <person name="Svec P."/>
        </authorList>
    </citation>
    <scope>NUCLEOTIDE SEQUENCE [LARGE SCALE GENOMIC DNA]</scope>
    <source>
        <strain evidence="6 7">CCM 8644</strain>
    </source>
</reference>
<evidence type="ECO:0008006" key="8">
    <source>
        <dbReference type="Google" id="ProtNLM"/>
    </source>
</evidence>
<keyword evidence="3 5" id="KW-1133">Transmembrane helix</keyword>
<dbReference type="RefSeq" id="WP_068821216.1">
    <property type="nucleotide sequence ID" value="NZ_LWHJ01000011.1"/>
</dbReference>
<dbReference type="GO" id="GO:0016020">
    <property type="term" value="C:membrane"/>
    <property type="evidence" value="ECO:0007669"/>
    <property type="project" value="UniProtKB-SubCell"/>
</dbReference>
<dbReference type="AlphaFoldDB" id="A0A179DM99"/>
<keyword evidence="7" id="KW-1185">Reference proteome</keyword>
<evidence type="ECO:0000256" key="5">
    <source>
        <dbReference type="SAM" id="Phobius"/>
    </source>
</evidence>
<evidence type="ECO:0000256" key="2">
    <source>
        <dbReference type="ARBA" id="ARBA00022692"/>
    </source>
</evidence>
<comment type="subcellular location">
    <subcellularLocation>
        <location evidence="1">Membrane</location>
        <topology evidence="1">Multi-pass membrane protein</topology>
    </subcellularLocation>
</comment>
<evidence type="ECO:0000313" key="7">
    <source>
        <dbReference type="Proteomes" id="UP000078459"/>
    </source>
</evidence>
<reference evidence="6 7" key="1">
    <citation type="submission" date="2016-04" db="EMBL/GenBank/DDBJ databases">
        <authorList>
            <person name="Evans L.H."/>
            <person name="Alamgir A."/>
            <person name="Owens N."/>
            <person name="Weber N.D."/>
            <person name="Virtaneva K."/>
            <person name="Barbian K."/>
            <person name="Babar A."/>
            <person name="Rosenke K."/>
        </authorList>
    </citation>
    <scope>NUCLEOTIDE SEQUENCE [LARGE SCALE GENOMIC DNA]</scope>
    <source>
        <strain evidence="6 7">CCM 8644</strain>
    </source>
</reference>
<keyword evidence="2 5" id="KW-0812">Transmembrane</keyword>
<feature type="transmembrane region" description="Helical" evidence="5">
    <location>
        <begin position="62"/>
        <end position="81"/>
    </location>
</feature>